<comment type="subcellular location">
    <subcellularLocation>
        <location evidence="2">Gas vesicle</location>
    </subcellularLocation>
</comment>
<evidence type="ECO:0000256" key="3">
    <source>
        <dbReference type="ARBA" id="ARBA00035643"/>
    </source>
</evidence>
<dbReference type="GO" id="GO:0031411">
    <property type="term" value="C:gas vesicle"/>
    <property type="evidence" value="ECO:0007669"/>
    <property type="project" value="UniProtKB-SubCell"/>
</dbReference>
<evidence type="ECO:0000256" key="1">
    <source>
        <dbReference type="ARBA" id="ARBA00022987"/>
    </source>
</evidence>
<keyword evidence="1" id="KW-0304">Gas vesicle</keyword>
<dbReference type="EMBL" id="ADVR01000112">
    <property type="protein sequence ID" value="EFO79421.1"/>
    <property type="molecule type" value="Genomic_DNA"/>
</dbReference>
<dbReference type="PANTHER" id="PTHR36852:SF1">
    <property type="entry name" value="PROTEIN GVPL 2"/>
    <property type="match status" value="1"/>
</dbReference>
<dbReference type="HOGENOM" id="CLU_065736_3_0_0"/>
<dbReference type="STRING" id="765420.OSCT_2547"/>
<dbReference type="Pfam" id="PF06386">
    <property type="entry name" value="GvpL_GvpF"/>
    <property type="match status" value="1"/>
</dbReference>
<dbReference type="GO" id="GO:0031412">
    <property type="term" value="P:gas vesicle organization"/>
    <property type="evidence" value="ECO:0007669"/>
    <property type="project" value="InterPro"/>
</dbReference>
<dbReference type="Proteomes" id="UP000054010">
    <property type="component" value="Unassembled WGS sequence"/>
</dbReference>
<comment type="similarity">
    <text evidence="3">Belongs to the gas vesicle GvpF/GvpL family.</text>
</comment>
<reference evidence="4 5" key="1">
    <citation type="journal article" date="2011" name="J. Bacteriol.">
        <title>Draft genome sequence of the anoxygenic filamentous phototrophic bacterium Oscillochloris trichoides subsp. DG-6.</title>
        <authorList>
            <person name="Kuznetsov B.B."/>
            <person name="Ivanovsky R.N."/>
            <person name="Keppen O.I."/>
            <person name="Sukhacheva M.V."/>
            <person name="Bumazhkin B.K."/>
            <person name="Patutina E.O."/>
            <person name="Beletsky A.V."/>
            <person name="Mardanov A.V."/>
            <person name="Baslerov R.V."/>
            <person name="Panteleeva A.N."/>
            <person name="Kolganova T.V."/>
            <person name="Ravin N.V."/>
            <person name="Skryabin K.G."/>
        </authorList>
    </citation>
    <scope>NUCLEOTIDE SEQUENCE [LARGE SCALE GENOMIC DNA]</scope>
    <source>
        <strain evidence="4 5">DG-6</strain>
    </source>
</reference>
<protein>
    <submittedName>
        <fullName evidence="4">Gas vesicle synthesis GvpLGvpF</fullName>
    </submittedName>
</protein>
<dbReference type="PANTHER" id="PTHR36852">
    <property type="entry name" value="PROTEIN GVPL 2"/>
    <property type="match status" value="1"/>
</dbReference>
<name>E1IGU6_9CHLR</name>
<dbReference type="OrthoDB" id="144737at2"/>
<evidence type="ECO:0000313" key="4">
    <source>
        <dbReference type="EMBL" id="EFO79421.1"/>
    </source>
</evidence>
<dbReference type="InterPro" id="IPR009430">
    <property type="entry name" value="GvpL/GvpF"/>
</dbReference>
<accession>E1IGU6</accession>
<evidence type="ECO:0000256" key="2">
    <source>
        <dbReference type="ARBA" id="ARBA00035108"/>
    </source>
</evidence>
<dbReference type="eggNOG" id="COG0154">
    <property type="taxonomic scope" value="Bacteria"/>
</dbReference>
<gene>
    <name evidence="4" type="ORF">OSCT_2547</name>
</gene>
<comment type="caution">
    <text evidence="4">The sequence shown here is derived from an EMBL/GenBank/DDBJ whole genome shotgun (WGS) entry which is preliminary data.</text>
</comment>
<keyword evidence="5" id="KW-1185">Reference proteome</keyword>
<evidence type="ECO:0000313" key="5">
    <source>
        <dbReference type="Proteomes" id="UP000054010"/>
    </source>
</evidence>
<sequence>MIDIDQSTGKYLYAIIRCSEIRVIAARGIHEDGPRVYTIPYRDVAAVVSDSPCEEYESSRRNMLAHTRVLEAVMQQYTVLPISFGMVAPDTATICDQMLARSYDDLVSQLNDLDGRIELGLKVFWTDEQFFREIADEEPAIRELRDSIVGKPAERTYYERIRLGEMVEAAIAQRRDADSERILSTLRPLAQALITQPILTDRMVVNAAFLLKREDEARFDAAVRDLDAQFGTRMLFKCVGPVPPYNFVNLTMSWS</sequence>
<proteinExistence type="inferred from homology"/>
<organism evidence="4 5">
    <name type="scientific">Oscillochloris trichoides DG-6</name>
    <dbReference type="NCBI Taxonomy" id="765420"/>
    <lineage>
        <taxon>Bacteria</taxon>
        <taxon>Bacillati</taxon>
        <taxon>Chloroflexota</taxon>
        <taxon>Chloroflexia</taxon>
        <taxon>Chloroflexales</taxon>
        <taxon>Chloroflexineae</taxon>
        <taxon>Oscillochloridaceae</taxon>
        <taxon>Oscillochloris</taxon>
    </lineage>
</organism>
<dbReference type="AlphaFoldDB" id="E1IGU6"/>